<gene>
    <name evidence="4" type="ORF">PQO03_12345</name>
</gene>
<evidence type="ECO:0000256" key="2">
    <source>
        <dbReference type="ARBA" id="ARBA00022801"/>
    </source>
</evidence>
<dbReference type="PANTHER" id="PTHR38764:SF1">
    <property type="entry name" value="ACYL CARRIER PROTEIN PHOSPHODIESTERASE"/>
    <property type="match status" value="1"/>
</dbReference>
<evidence type="ECO:0000256" key="1">
    <source>
        <dbReference type="ARBA" id="ARBA00022516"/>
    </source>
</evidence>
<proteinExistence type="predicted"/>
<keyword evidence="1" id="KW-0444">Lipid biosynthesis</keyword>
<keyword evidence="5" id="KW-1185">Reference proteome</keyword>
<organism evidence="4 5">
    <name type="scientific">Lentisphaera profundi</name>
    <dbReference type="NCBI Taxonomy" id="1658616"/>
    <lineage>
        <taxon>Bacteria</taxon>
        <taxon>Pseudomonadati</taxon>
        <taxon>Lentisphaerota</taxon>
        <taxon>Lentisphaeria</taxon>
        <taxon>Lentisphaerales</taxon>
        <taxon>Lentisphaeraceae</taxon>
        <taxon>Lentisphaera</taxon>
    </lineage>
</organism>
<dbReference type="EMBL" id="CP117812">
    <property type="protein sequence ID" value="WDE98627.1"/>
    <property type="molecule type" value="Genomic_DNA"/>
</dbReference>
<dbReference type="InterPro" id="IPR007431">
    <property type="entry name" value="ACP_PD"/>
</dbReference>
<keyword evidence="3" id="KW-0443">Lipid metabolism</keyword>
<evidence type="ECO:0000313" key="4">
    <source>
        <dbReference type="EMBL" id="WDE98627.1"/>
    </source>
</evidence>
<keyword evidence="2" id="KW-0378">Hydrolase</keyword>
<evidence type="ECO:0000313" key="5">
    <source>
        <dbReference type="Proteomes" id="UP001214250"/>
    </source>
</evidence>
<sequence length="203" mass="23632">MNWLAHVFLSEHNSEFQIGNFLADPLKGKAWASASDDLIKGMKTHILIDVYTDSHQIVSRSKARLREKGLLKSVVIDVVYDYFLSKNWDKYVGLSKVDFLLEFSHNARADILNYPDKPKTLVKNLIEGNRLDKYNTLDQLKNAFERIDSRLSPKLLARESTCSYFEKVCKIESELESDFLMFFPELCEYVKSNVDSKKLTHWR</sequence>
<dbReference type="Proteomes" id="UP001214250">
    <property type="component" value="Chromosome 2"/>
</dbReference>
<reference evidence="4 5" key="1">
    <citation type="submission" date="2023-02" db="EMBL/GenBank/DDBJ databases">
        <title>Genome sequence of Lentisphaera profundi SAORIC-696.</title>
        <authorList>
            <person name="Kim e."/>
            <person name="Cho J.-C."/>
            <person name="Choi A."/>
            <person name="Kang I."/>
        </authorList>
    </citation>
    <scope>NUCLEOTIDE SEQUENCE [LARGE SCALE GENOMIC DNA]</scope>
    <source>
        <strain evidence="4 5">SAORIC-696</strain>
    </source>
</reference>
<dbReference type="Pfam" id="PF04336">
    <property type="entry name" value="ACP_PD"/>
    <property type="match status" value="1"/>
</dbReference>
<accession>A0ABY7VX06</accession>
<dbReference type="RefSeq" id="WP_274153498.1">
    <property type="nucleotide sequence ID" value="NZ_CP117812.1"/>
</dbReference>
<evidence type="ECO:0000256" key="3">
    <source>
        <dbReference type="ARBA" id="ARBA00023098"/>
    </source>
</evidence>
<protein>
    <submittedName>
        <fullName evidence="4">ACP phosphodiesterase</fullName>
    </submittedName>
</protein>
<dbReference type="PANTHER" id="PTHR38764">
    <property type="entry name" value="ACYL CARRIER PROTEIN PHOSPHODIESTERASE"/>
    <property type="match status" value="1"/>
</dbReference>
<name>A0ABY7VX06_9BACT</name>